<sequence>MLSKDHFEEISKSIIEYGRPLEKSLFEKYFHDGSEQEIISVLNDKNFKKG</sequence>
<name>A0ABS6G1G1_9FIRM</name>
<evidence type="ECO:0000313" key="1">
    <source>
        <dbReference type="EMBL" id="MBU5675493.1"/>
    </source>
</evidence>
<protein>
    <submittedName>
        <fullName evidence="1">Uncharacterized protein</fullName>
    </submittedName>
</protein>
<comment type="caution">
    <text evidence="1">The sequence shown here is derived from an EMBL/GenBank/DDBJ whole genome shotgun (WGS) entry which is preliminary data.</text>
</comment>
<keyword evidence="2" id="KW-1185">Reference proteome</keyword>
<accession>A0ABS6G1G1</accession>
<organism evidence="1 2">
    <name type="scientific">Alkaliphilus flagellatus</name>
    <dbReference type="NCBI Taxonomy" id="2841507"/>
    <lineage>
        <taxon>Bacteria</taxon>
        <taxon>Bacillati</taxon>
        <taxon>Bacillota</taxon>
        <taxon>Clostridia</taxon>
        <taxon>Peptostreptococcales</taxon>
        <taxon>Natronincolaceae</taxon>
        <taxon>Alkaliphilus</taxon>
    </lineage>
</organism>
<dbReference type="Proteomes" id="UP000779508">
    <property type="component" value="Unassembled WGS sequence"/>
</dbReference>
<proteinExistence type="predicted"/>
<dbReference type="EMBL" id="JAHLQK010000001">
    <property type="protein sequence ID" value="MBU5675493.1"/>
    <property type="molecule type" value="Genomic_DNA"/>
</dbReference>
<gene>
    <name evidence="1" type="ORF">KQI88_03570</name>
</gene>
<reference evidence="1 2" key="1">
    <citation type="submission" date="2021-06" db="EMBL/GenBank/DDBJ databases">
        <authorList>
            <person name="Sun Q."/>
            <person name="Li D."/>
        </authorList>
    </citation>
    <scope>NUCLEOTIDE SEQUENCE [LARGE SCALE GENOMIC DNA]</scope>
    <source>
        <strain evidence="1 2">MSJ-5</strain>
    </source>
</reference>
<dbReference type="RefSeq" id="WP_216414969.1">
    <property type="nucleotide sequence ID" value="NZ_JAHLQK010000001.1"/>
</dbReference>
<evidence type="ECO:0000313" key="2">
    <source>
        <dbReference type="Proteomes" id="UP000779508"/>
    </source>
</evidence>